<reference evidence="13" key="1">
    <citation type="submission" date="2021-02" db="EMBL/GenBank/DDBJ databases">
        <authorList>
            <person name="Syme A R."/>
            <person name="Syme A R."/>
            <person name="Moolhuijzen P."/>
        </authorList>
    </citation>
    <scope>NUCLEOTIDE SEQUENCE</scope>
    <source>
        <strain evidence="13">W1-1</strain>
    </source>
</reference>
<dbReference type="SMART" id="SM00822">
    <property type="entry name" value="PKS_KR"/>
    <property type="match status" value="1"/>
</dbReference>
<dbReference type="GO" id="GO:0032259">
    <property type="term" value="P:methylation"/>
    <property type="evidence" value="ECO:0007669"/>
    <property type="project" value="UniProtKB-KW"/>
</dbReference>
<dbReference type="PROSITE" id="PS00012">
    <property type="entry name" value="PHOSPHOPANTETHEINE"/>
    <property type="match status" value="1"/>
</dbReference>
<evidence type="ECO:0000256" key="9">
    <source>
        <dbReference type="SAM" id="MobiDB-lite"/>
    </source>
</evidence>
<evidence type="ECO:0000256" key="5">
    <source>
        <dbReference type="ARBA" id="ARBA00023002"/>
    </source>
</evidence>
<dbReference type="Pfam" id="PF00109">
    <property type="entry name" value="ketoacyl-synt"/>
    <property type="match status" value="1"/>
</dbReference>
<dbReference type="InterPro" id="IPR042104">
    <property type="entry name" value="PKS_dehydratase_sf"/>
</dbReference>
<dbReference type="Pfam" id="PF13602">
    <property type="entry name" value="ADH_zinc_N_2"/>
    <property type="match status" value="1"/>
</dbReference>
<dbReference type="PANTHER" id="PTHR43775:SF50">
    <property type="entry name" value="HIGHLY REDUCING POLYKETIDE SYNTHASE SRDA"/>
    <property type="match status" value="1"/>
</dbReference>
<dbReference type="SUPFAM" id="SSF55048">
    <property type="entry name" value="Probable ACP-binding domain of malonyl-CoA ACP transacylase"/>
    <property type="match status" value="1"/>
</dbReference>
<dbReference type="Pfam" id="PF21089">
    <property type="entry name" value="PKS_DH_N"/>
    <property type="match status" value="1"/>
</dbReference>
<protein>
    <submittedName>
        <fullName evidence="13">Uncharacterized protein</fullName>
    </submittedName>
</protein>
<dbReference type="SMART" id="SM00823">
    <property type="entry name" value="PKS_PP"/>
    <property type="match status" value="1"/>
</dbReference>
<accession>A0A6S6VPK5</accession>
<dbReference type="InterPro" id="IPR050091">
    <property type="entry name" value="PKS_NRPS_Biosynth_Enz"/>
</dbReference>
<dbReference type="Gene3D" id="3.90.180.10">
    <property type="entry name" value="Medium-chain alcohol dehydrogenases, catalytic domain"/>
    <property type="match status" value="1"/>
</dbReference>
<dbReference type="InterPro" id="IPR006162">
    <property type="entry name" value="Ppantetheine_attach_site"/>
</dbReference>
<evidence type="ECO:0000256" key="2">
    <source>
        <dbReference type="ARBA" id="ARBA00022553"/>
    </source>
</evidence>
<organism evidence="13 14">
    <name type="scientific">Pyrenophora teres f. teres</name>
    <dbReference type="NCBI Taxonomy" id="97479"/>
    <lineage>
        <taxon>Eukaryota</taxon>
        <taxon>Fungi</taxon>
        <taxon>Dikarya</taxon>
        <taxon>Ascomycota</taxon>
        <taxon>Pezizomycotina</taxon>
        <taxon>Dothideomycetes</taxon>
        <taxon>Pleosporomycetidae</taxon>
        <taxon>Pleosporales</taxon>
        <taxon>Pleosporineae</taxon>
        <taxon>Pleosporaceae</taxon>
        <taxon>Pyrenophora</taxon>
    </lineage>
</organism>
<dbReference type="InterPro" id="IPR036736">
    <property type="entry name" value="ACP-like_sf"/>
</dbReference>
<dbReference type="InterPro" id="IPR049900">
    <property type="entry name" value="PKS_mFAS_DH"/>
</dbReference>
<evidence type="ECO:0000256" key="7">
    <source>
        <dbReference type="ARBA" id="ARBA00023315"/>
    </source>
</evidence>
<dbReference type="PROSITE" id="PS52019">
    <property type="entry name" value="PKS_MFAS_DH"/>
    <property type="match status" value="1"/>
</dbReference>
<evidence type="ECO:0000256" key="3">
    <source>
        <dbReference type="ARBA" id="ARBA00022679"/>
    </source>
</evidence>
<dbReference type="InterPro" id="IPR001227">
    <property type="entry name" value="Ac_transferase_dom_sf"/>
</dbReference>
<dbReference type="SUPFAM" id="SSF47336">
    <property type="entry name" value="ACP-like"/>
    <property type="match status" value="1"/>
</dbReference>
<dbReference type="SUPFAM" id="SSF53901">
    <property type="entry name" value="Thiolase-like"/>
    <property type="match status" value="1"/>
</dbReference>
<dbReference type="CDD" id="cd05195">
    <property type="entry name" value="enoyl_red"/>
    <property type="match status" value="1"/>
</dbReference>
<dbReference type="InterPro" id="IPR016036">
    <property type="entry name" value="Malonyl_transacylase_ACP-bd"/>
</dbReference>
<dbReference type="Pfam" id="PF08659">
    <property type="entry name" value="KR"/>
    <property type="match status" value="1"/>
</dbReference>
<dbReference type="InterPro" id="IPR018201">
    <property type="entry name" value="Ketoacyl_synth_AS"/>
</dbReference>
<dbReference type="Pfam" id="PF16197">
    <property type="entry name" value="KAsynt_C_assoc"/>
    <property type="match status" value="1"/>
</dbReference>
<dbReference type="Pfam" id="PF00550">
    <property type="entry name" value="PP-binding"/>
    <property type="match status" value="1"/>
</dbReference>
<dbReference type="EMBL" id="HG992977">
    <property type="protein sequence ID" value="CAE6998724.1"/>
    <property type="molecule type" value="Genomic_DNA"/>
</dbReference>
<keyword evidence="4" id="KW-0521">NADP</keyword>
<dbReference type="InterPro" id="IPR057326">
    <property type="entry name" value="KR_dom"/>
</dbReference>
<dbReference type="InterPro" id="IPR016035">
    <property type="entry name" value="Acyl_Trfase/lysoPLipase"/>
</dbReference>
<evidence type="ECO:0000259" key="10">
    <source>
        <dbReference type="PROSITE" id="PS50075"/>
    </source>
</evidence>
<dbReference type="CDD" id="cd00833">
    <property type="entry name" value="PKS"/>
    <property type="match status" value="1"/>
</dbReference>
<dbReference type="InterPro" id="IPR032821">
    <property type="entry name" value="PKS_assoc"/>
</dbReference>
<keyword evidence="1" id="KW-0596">Phosphopantetheine</keyword>
<dbReference type="SMART" id="SM00825">
    <property type="entry name" value="PKS_KS"/>
    <property type="match status" value="1"/>
</dbReference>
<evidence type="ECO:0000256" key="1">
    <source>
        <dbReference type="ARBA" id="ARBA00022450"/>
    </source>
</evidence>
<dbReference type="SUPFAM" id="SSF51735">
    <property type="entry name" value="NAD(P)-binding Rossmann-fold domains"/>
    <property type="match status" value="2"/>
</dbReference>
<proteinExistence type="predicted"/>
<feature type="active site" description="Proton donor; for dehydratase activity" evidence="8">
    <location>
        <position position="1189"/>
    </location>
</feature>
<feature type="domain" description="Carrier" evidence="10">
    <location>
        <begin position="2504"/>
        <end position="2582"/>
    </location>
</feature>
<feature type="domain" description="Ketosynthase family 3 (KS3)" evidence="11">
    <location>
        <begin position="27"/>
        <end position="452"/>
    </location>
</feature>
<dbReference type="Pfam" id="PF23114">
    <property type="entry name" value="NAD-bd_HRPKS_sdrA"/>
    <property type="match status" value="1"/>
</dbReference>
<dbReference type="GO" id="GO:0008168">
    <property type="term" value="F:methyltransferase activity"/>
    <property type="evidence" value="ECO:0007669"/>
    <property type="project" value="UniProtKB-KW"/>
</dbReference>
<dbReference type="GO" id="GO:0004312">
    <property type="term" value="F:fatty acid synthase activity"/>
    <property type="evidence" value="ECO:0007669"/>
    <property type="project" value="TreeGrafter"/>
</dbReference>
<dbReference type="Pfam" id="PF14765">
    <property type="entry name" value="PS-DH"/>
    <property type="match status" value="1"/>
</dbReference>
<keyword evidence="6" id="KW-0511">Multifunctional enzyme</keyword>
<dbReference type="InterPro" id="IPR020843">
    <property type="entry name" value="ER"/>
</dbReference>
<dbReference type="Proteomes" id="UP000472372">
    <property type="component" value="Chromosome 1"/>
</dbReference>
<dbReference type="SMART" id="SM00829">
    <property type="entry name" value="PKS_ER"/>
    <property type="match status" value="1"/>
</dbReference>
<dbReference type="Gene3D" id="3.10.129.110">
    <property type="entry name" value="Polyketide synthase dehydratase"/>
    <property type="match status" value="1"/>
</dbReference>
<evidence type="ECO:0000259" key="11">
    <source>
        <dbReference type="PROSITE" id="PS52004"/>
    </source>
</evidence>
<evidence type="ECO:0000256" key="8">
    <source>
        <dbReference type="PROSITE-ProRule" id="PRU01363"/>
    </source>
</evidence>
<dbReference type="PANTHER" id="PTHR43775">
    <property type="entry name" value="FATTY ACID SYNTHASE"/>
    <property type="match status" value="1"/>
</dbReference>
<evidence type="ECO:0000256" key="4">
    <source>
        <dbReference type="ARBA" id="ARBA00022857"/>
    </source>
</evidence>
<keyword evidence="3" id="KW-0808">Transferase</keyword>
<dbReference type="InterPro" id="IPR029063">
    <property type="entry name" value="SAM-dependent_MTases_sf"/>
</dbReference>
<dbReference type="InterPro" id="IPR020807">
    <property type="entry name" value="PKS_DH"/>
</dbReference>
<dbReference type="Gene3D" id="3.40.50.720">
    <property type="entry name" value="NAD(P)-binding Rossmann-like Domain"/>
    <property type="match status" value="1"/>
</dbReference>
<dbReference type="Gene3D" id="3.40.366.10">
    <property type="entry name" value="Malonyl-Coenzyme A Acyl Carrier Protein, domain 2"/>
    <property type="match status" value="1"/>
</dbReference>
<feature type="region of interest" description="N-terminal hotdog fold" evidence="8">
    <location>
        <begin position="972"/>
        <end position="1113"/>
    </location>
</feature>
<feature type="region of interest" description="Disordered" evidence="9">
    <location>
        <begin position="477"/>
        <end position="498"/>
    </location>
</feature>
<dbReference type="SUPFAM" id="SSF52151">
    <property type="entry name" value="FabD/lysophospholipase-like"/>
    <property type="match status" value="1"/>
</dbReference>
<dbReference type="SMART" id="SM00826">
    <property type="entry name" value="PKS_DH"/>
    <property type="match status" value="1"/>
</dbReference>
<dbReference type="InterPro" id="IPR009081">
    <property type="entry name" value="PP-bd_ACP"/>
</dbReference>
<dbReference type="Pfam" id="PF08242">
    <property type="entry name" value="Methyltransf_12"/>
    <property type="match status" value="1"/>
</dbReference>
<dbReference type="InterPro" id="IPR020806">
    <property type="entry name" value="PKS_PP-bd"/>
</dbReference>
<dbReference type="InterPro" id="IPR049552">
    <property type="entry name" value="PKS_DH_N"/>
</dbReference>
<keyword evidence="7" id="KW-0012">Acyltransferase</keyword>
<dbReference type="InterPro" id="IPR011032">
    <property type="entry name" value="GroES-like_sf"/>
</dbReference>
<dbReference type="SUPFAM" id="SSF53335">
    <property type="entry name" value="S-adenosyl-L-methionine-dependent methyltransferases"/>
    <property type="match status" value="1"/>
</dbReference>
<dbReference type="InterPro" id="IPR049551">
    <property type="entry name" value="PKS_DH_C"/>
</dbReference>
<dbReference type="PROSITE" id="PS50075">
    <property type="entry name" value="CARRIER"/>
    <property type="match status" value="1"/>
</dbReference>
<gene>
    <name evidence="13" type="ORF">PTTW11_00772</name>
</gene>
<evidence type="ECO:0000256" key="6">
    <source>
        <dbReference type="ARBA" id="ARBA00023268"/>
    </source>
</evidence>
<dbReference type="InterPro" id="IPR013968">
    <property type="entry name" value="PKS_KR"/>
</dbReference>
<dbReference type="GO" id="GO:0006633">
    <property type="term" value="P:fatty acid biosynthetic process"/>
    <property type="evidence" value="ECO:0007669"/>
    <property type="project" value="InterPro"/>
</dbReference>
<dbReference type="InterPro" id="IPR036291">
    <property type="entry name" value="NAD(P)-bd_dom_sf"/>
</dbReference>
<dbReference type="PROSITE" id="PS52004">
    <property type="entry name" value="KS3_2"/>
    <property type="match status" value="1"/>
</dbReference>
<dbReference type="Gene3D" id="1.10.1200.10">
    <property type="entry name" value="ACP-like"/>
    <property type="match status" value="1"/>
</dbReference>
<dbReference type="GO" id="GO:0016491">
    <property type="term" value="F:oxidoreductase activity"/>
    <property type="evidence" value="ECO:0007669"/>
    <property type="project" value="UniProtKB-KW"/>
</dbReference>
<dbReference type="InterPro" id="IPR020841">
    <property type="entry name" value="PKS_Beta-ketoAc_synthase_dom"/>
</dbReference>
<sequence length="2587" mass="284735">MGDFQPEDVEAFNNENMEGKVPLGEGPEPIAIVGMACRWPGGVSNPSQLWDMLQAKRSGYSEFPEDRFNIDGWYHPEQQRPGSFFTRGGFFLEENPRLFDHNFFGMSPLETRTADVAQRKLLEVTFEAFENAGIPWEDFYGSKTGVYVGNFCSDHQNMQFRDADYPLPYMATGGDTTILSNRVNYTFDLKGPSVTMNTACSSSMYALHLAINGIRNGDCDGAIVAGSNIILEPASQIFISKLGAISPTSISHTFDASADGYARADGFGSLYLVPLSRALTEGHNIRAVIRGSAISANGRSDGISHPSAIAQEAVIRQAYINSGHLDPAETDYFECHGTGTPVGDPLEVAGIGKVFAQHRGTLPLLIGSVKPNLGHSESASAMASIMKVILAIERDVIPPTRGITKLNPNIDFEGTRTEVVQEMRPWPRPNLKRASINSFGYGGSNAHVILEHPSSAVAEYISRQSTSRTLPRRTLSLYTGEPNSSNIHENGTTTNSEPERPLLFVFSAKDETALQKNVAAIAQSSSKFHVSDLAYTLISKRSRFSHRSFAVATAEDLGSQLAGGLAIQKIKNRESTCQICLVFTGQGAQWPNMGRDLFHNFPVFRDSIRRQDAVLSVLPGRPKWTIEDVVAGDLGSSVHEPAISQTVCTSLQIALVDLLLSFGIQFSGTVGHSSGEIAATYAAGKLSAAEAVTMAFYRGYVVGKNSRTGTMLAVGIGYPEIEDYLGDFSQDLVVAAINSPSSTTISGRTPAIEALSERLSSEAIFNRILKTGGNAYHSPDMALLGSEYERLATEGMEVVRGLQLEMKTLPPVFWVSSVHPWKDTSAFVVSPKYWRKNLESPVQFNEAVRQLQLRAGQAFQMAIEIGPHAALQGPLKQIFESTKAQGIQPPSYTHALSRGKDDVSSILVMAGRLFQEDCQIDLEAVNSFSDSNSLHTPRICLDMPTYSYSYGPIIYHENRINKEWRLRKRLRHDLLGVKQPASSHLSPSWRNILRVRDVPWLADHKLIPQVIFPGAGFLAMAAEAFSQHYEDTTEGANNWTGISFRNVAITSTLEIPDDELGVEVILSMQPSALESSNSQSTHWFDFQITALKVNTTVWVQCCSGSVGAEKSNRESDAVVDISASGFVPNDMKQWYRRFEELGLGYGEAFQGLNNLLVTKDGCRASINLDPSANIMKLESAYRIHPATIDACLQLALIASHGGNVESAKSAFVPVMIDSLSIWNVTPARYLETGIAIASGARKGPRGLYAKSQLISETGEILMDMGFLKCISYQGPGNFEEDAHVSKNPLFRLCWKPDIDRLPDDQAKILFPVAECQDKAIPVLRHLEELAAYMIISISEEYRSSMDAVLAEEHVNFVSWTHRYHTRAADGKTNFGLDALDKTHDERAKRIEEICEYLGHDPEMLLMKQIYDDRAMVLTGKMSSAEIARNDDLLENIWQSSITFDRAYEQLTHLVDLCAHKNPHLRILEINAGMGLGPTGRLLSKLESATDFKRYKDYTLTSKSPSFITGAQERFAASKSILYNVLDIDRDPQEQGLEAQYDLVIASRTLHATDVLSRTVQNCRKLLKEGGKLVVVEMTRPLDVAGMLSGTFPGFWRGHDDCRPDGPFVEEARWHHEFATNGFSGIDLCLNDYPKGFDIASVMMTTATEPTAYLNGHATVKEAITILGNDDQRLFSQQLINHLDHDRYHITYASLIDNIPPQGSHVISLLDLEDSTNILEEEASFVSFKEIVRRSSSLLWLTKSDMLEQTSPTAGLNIGLLRTLPHEMPHIKISQLCLGSDYATQSSVFDHIKAISTELVHQSSEGEAENYYTLQKDVLHVSRVVPDTLMNAQYRIQEEIGTDLISQRWSELGPMKVAFGQAGLLSTLHFEKDDDMHKPLAEGWVEIRTEAIEINMKDLAVATGRFDLNTYSLTCCGIVTKLGAGVNSLVVGDRVCGMAPGNFGNFVRTSAVSVQKFDKKDKPEQVASLPVSYITAVYSLMHLARLQKGEKVLIQSATSALGMALIRIARHLGGDIYVTVGASQKADVLVEQFGISRERVFASRDHNTWRQLREAGGMDVILSSSSGEHMQESWRCVAPMGRFIEMGRLDVINRGKLAMEVFERNATFSSFDIGLMHQQKPEFIGSLMEEVAALYRKGIVKSIDVITTFEVSQLEKALVFMGKGTHVGKVVVTYTNPDSVVQVLPSASQASFDPDAAYILTGCSGLGVGYTISSWLIARGARHLYFMSRSGAPPPTFLGNEEVRCISIKCDVTIKDELDLALAPIKAERQVKGVVHAAAVFEDVNFESMTYAQLRKVIDPKVRGTINLHEATLDQPLDFFTMTSSIVSVVNTATQSSYSAANSFQDAFARFRRARNLPALSLAMGMISDVGFASRRPDVQRSLQRNGVYGTTQEDLTKLLDIAFTVPRADSVDRFDPWSDAHLLQGLEPVKIYQLDPNAEFIWSSDPRFSRLVRAIADLRELRQLAVSGGATKSAAGLGELQARAVALRDTQSGGVQSSDQIQAELRELAQAVLVERVAKLLFLPAADVDVDEDLTTFGIDSMVGAELRGWLMKSFGLGVTFGQLVARGMKIRVLVGLVVEKLTSPRG</sequence>
<dbReference type="SUPFAM" id="SSF50129">
    <property type="entry name" value="GroES-like"/>
    <property type="match status" value="1"/>
</dbReference>
<dbReference type="SMART" id="SM00827">
    <property type="entry name" value="PKS_AT"/>
    <property type="match status" value="1"/>
</dbReference>
<dbReference type="Gene3D" id="3.40.50.150">
    <property type="entry name" value="Vaccinia Virus protein VP39"/>
    <property type="match status" value="1"/>
</dbReference>
<feature type="region of interest" description="C-terminal hotdog fold" evidence="8">
    <location>
        <begin position="1126"/>
        <end position="1278"/>
    </location>
</feature>
<name>A0A6S6VPK5_9PLEO</name>
<dbReference type="InterPro" id="IPR016039">
    <property type="entry name" value="Thiolase-like"/>
</dbReference>
<dbReference type="InterPro" id="IPR014030">
    <property type="entry name" value="Ketoacyl_synth_N"/>
</dbReference>
<dbReference type="GO" id="GO:0031177">
    <property type="term" value="F:phosphopantetheine binding"/>
    <property type="evidence" value="ECO:0007669"/>
    <property type="project" value="InterPro"/>
</dbReference>
<feature type="domain" description="PKS/mFAS DH" evidence="12">
    <location>
        <begin position="972"/>
        <end position="1278"/>
    </location>
</feature>
<dbReference type="InterPro" id="IPR014043">
    <property type="entry name" value="Acyl_transferase_dom"/>
</dbReference>
<evidence type="ECO:0000313" key="13">
    <source>
        <dbReference type="EMBL" id="CAE6998724.1"/>
    </source>
</evidence>
<keyword evidence="5" id="KW-0560">Oxidoreductase</keyword>
<dbReference type="InterPro" id="IPR056501">
    <property type="entry name" value="NAD-bd_HRPKS_sdrA"/>
</dbReference>
<dbReference type="InterPro" id="IPR013217">
    <property type="entry name" value="Methyltransf_12"/>
</dbReference>
<feature type="active site" description="Proton acceptor; for dehydratase activity" evidence="8">
    <location>
        <position position="1004"/>
    </location>
</feature>
<feature type="compositionally biased region" description="Polar residues" evidence="9">
    <location>
        <begin position="481"/>
        <end position="496"/>
    </location>
</feature>
<dbReference type="CDD" id="cd02440">
    <property type="entry name" value="AdoMet_MTases"/>
    <property type="match status" value="1"/>
</dbReference>
<dbReference type="GO" id="GO:0030639">
    <property type="term" value="P:polyketide biosynthetic process"/>
    <property type="evidence" value="ECO:0007669"/>
    <property type="project" value="UniProtKB-ARBA"/>
</dbReference>
<dbReference type="InterPro" id="IPR014031">
    <property type="entry name" value="Ketoacyl_synth_C"/>
</dbReference>
<dbReference type="Pfam" id="PF00698">
    <property type="entry name" value="Acyl_transf_1"/>
    <property type="match status" value="1"/>
</dbReference>
<dbReference type="GO" id="GO:0004315">
    <property type="term" value="F:3-oxoacyl-[acyl-carrier-protein] synthase activity"/>
    <property type="evidence" value="ECO:0007669"/>
    <property type="project" value="InterPro"/>
</dbReference>
<keyword evidence="2" id="KW-0597">Phosphoprotein</keyword>
<dbReference type="PROSITE" id="PS00606">
    <property type="entry name" value="KS3_1"/>
    <property type="match status" value="1"/>
</dbReference>
<dbReference type="Gene3D" id="3.40.47.10">
    <property type="match status" value="1"/>
</dbReference>
<evidence type="ECO:0000313" key="14">
    <source>
        <dbReference type="Proteomes" id="UP000472372"/>
    </source>
</evidence>
<evidence type="ECO:0000259" key="12">
    <source>
        <dbReference type="PROSITE" id="PS52019"/>
    </source>
</evidence>
<dbReference type="Pfam" id="PF02801">
    <property type="entry name" value="Ketoacyl-synt_C"/>
    <property type="match status" value="1"/>
</dbReference>